<dbReference type="AlphaFoldDB" id="A0AAW3WWG0"/>
<dbReference type="CDD" id="cd02042">
    <property type="entry name" value="ParAB_family"/>
    <property type="match status" value="1"/>
</dbReference>
<evidence type="ECO:0000313" key="1">
    <source>
        <dbReference type="EMBL" id="MBC3214762.1"/>
    </source>
</evidence>
<organism evidence="1 2">
    <name type="scientific">Serratia fonticola</name>
    <dbReference type="NCBI Taxonomy" id="47917"/>
    <lineage>
        <taxon>Bacteria</taxon>
        <taxon>Pseudomonadati</taxon>
        <taxon>Pseudomonadota</taxon>
        <taxon>Gammaproteobacteria</taxon>
        <taxon>Enterobacterales</taxon>
        <taxon>Yersiniaceae</taxon>
        <taxon>Serratia</taxon>
    </lineage>
</organism>
<dbReference type="EMBL" id="JACNYO010000028">
    <property type="protein sequence ID" value="MBC3214762.1"/>
    <property type="molecule type" value="Genomic_DNA"/>
</dbReference>
<dbReference type="SUPFAM" id="SSF52540">
    <property type="entry name" value="P-loop containing nucleoside triphosphate hydrolases"/>
    <property type="match status" value="1"/>
</dbReference>
<comment type="caution">
    <text evidence="1">The sequence shown here is derived from an EMBL/GenBank/DDBJ whole genome shotgun (WGS) entry which is preliminary data.</text>
</comment>
<evidence type="ECO:0000313" key="2">
    <source>
        <dbReference type="Proteomes" id="UP000659084"/>
    </source>
</evidence>
<dbReference type="Gene3D" id="3.40.50.300">
    <property type="entry name" value="P-loop containing nucleotide triphosphate hydrolases"/>
    <property type="match status" value="1"/>
</dbReference>
<accession>A0AAW3WWG0</accession>
<proteinExistence type="predicted"/>
<gene>
    <name evidence="1" type="ORF">H8J20_21735</name>
</gene>
<dbReference type="InterPro" id="IPR027417">
    <property type="entry name" value="P-loop_NTPase"/>
</dbReference>
<sequence length="227" mass="24927">MKKALNPYTGMIVAVGIKKGGTGKSMIALNIAPEINPDVFYDTDDTSSISTFNSFRPEDKRWNVIRLTDDMEGVTNRFITELVAAKEQGKTVLVDCGGFDSALTRAAVGAADLIISPFIDDPSEILGLQKFSEVLEQISKDMGEKKIAHVLLNKVHPQRTNFTDVDTFISQFDNLVRFDTAIPADKTLPARFGEGMGIVELVATRHGRAGNAMRSLFLDMRTAIEKV</sequence>
<dbReference type="Proteomes" id="UP000659084">
    <property type="component" value="Unassembled WGS sequence"/>
</dbReference>
<protein>
    <submittedName>
        <fullName evidence="1">ParA family protein</fullName>
    </submittedName>
</protein>
<reference evidence="1" key="1">
    <citation type="submission" date="2020-08" db="EMBL/GenBank/DDBJ databases">
        <title>Food and environmental bacterial isolates.</title>
        <authorList>
            <person name="Richter L."/>
            <person name="Du Plessis E.M."/>
            <person name="Duvenage S."/>
            <person name="Allam M."/>
            <person name="Korsten L."/>
        </authorList>
    </citation>
    <scope>NUCLEOTIDE SEQUENCE</scope>
    <source>
        <strain evidence="1">UPMP2127</strain>
    </source>
</reference>
<name>A0AAW3WWG0_SERFO</name>
<dbReference type="PANTHER" id="PTHR13696:SF99">
    <property type="entry name" value="COBYRINIC ACID AC-DIAMIDE SYNTHASE"/>
    <property type="match status" value="1"/>
</dbReference>
<dbReference type="RefSeq" id="WP_179253788.1">
    <property type="nucleotide sequence ID" value="NZ_JACBIV010000032.1"/>
</dbReference>
<dbReference type="PANTHER" id="PTHR13696">
    <property type="entry name" value="P-LOOP CONTAINING NUCLEOSIDE TRIPHOSPHATE HYDROLASE"/>
    <property type="match status" value="1"/>
</dbReference>
<dbReference type="InterPro" id="IPR050678">
    <property type="entry name" value="DNA_Partitioning_ATPase"/>
</dbReference>